<dbReference type="InterPro" id="IPR036505">
    <property type="entry name" value="Amidase/PGRP_sf"/>
</dbReference>
<feature type="domain" description="N-acetylmuramoyl-L-alanine amidase" evidence="2">
    <location>
        <begin position="53"/>
        <end position="195"/>
    </location>
</feature>
<dbReference type="InterPro" id="IPR015510">
    <property type="entry name" value="PGRP"/>
</dbReference>
<evidence type="ECO:0000313" key="4">
    <source>
        <dbReference type="EMBL" id="MCB5411765.1"/>
    </source>
</evidence>
<organism evidence="4 5">
    <name type="scientific">Pseudogemmobacter faecipullorum</name>
    <dbReference type="NCBI Taxonomy" id="2755041"/>
    <lineage>
        <taxon>Bacteria</taxon>
        <taxon>Pseudomonadati</taxon>
        <taxon>Pseudomonadota</taxon>
        <taxon>Alphaproteobacteria</taxon>
        <taxon>Rhodobacterales</taxon>
        <taxon>Paracoccaceae</taxon>
        <taxon>Pseudogemmobacter</taxon>
    </lineage>
</organism>
<name>A0ABS8CRI4_9RHOB</name>
<dbReference type="SMART" id="SM00701">
    <property type="entry name" value="PGRP"/>
    <property type="match status" value="1"/>
</dbReference>
<dbReference type="PANTHER" id="PTHR11022">
    <property type="entry name" value="PEPTIDOGLYCAN RECOGNITION PROTEIN"/>
    <property type="match status" value="1"/>
</dbReference>
<proteinExistence type="inferred from homology"/>
<dbReference type="SMART" id="SM00644">
    <property type="entry name" value="Ami_2"/>
    <property type="match status" value="1"/>
</dbReference>
<dbReference type="InterPro" id="IPR006619">
    <property type="entry name" value="PGRP_domain_met/bac"/>
</dbReference>
<reference evidence="4 5" key="1">
    <citation type="submission" date="2020-07" db="EMBL/GenBank/DDBJ databases">
        <title>Pseudogemmobacter sp. nov., isolated from poultry manure in Taiwan.</title>
        <authorList>
            <person name="Lin S.-Y."/>
            <person name="Tang Y.-S."/>
            <person name="Young C.-C."/>
        </authorList>
    </citation>
    <scope>NUCLEOTIDE SEQUENCE [LARGE SCALE GENOMIC DNA]</scope>
    <source>
        <strain evidence="4 5">CC-YST710</strain>
    </source>
</reference>
<evidence type="ECO:0000259" key="2">
    <source>
        <dbReference type="SMART" id="SM00644"/>
    </source>
</evidence>
<dbReference type="PANTHER" id="PTHR11022:SF41">
    <property type="entry name" value="PEPTIDOGLYCAN-RECOGNITION PROTEIN LC-RELATED"/>
    <property type="match status" value="1"/>
</dbReference>
<accession>A0ABS8CRI4</accession>
<sequence length="205" mass="21772">MSLVQTGLKGLGHDPGPADGLWGPKTASALQSLLAAAGKPVTAPVKPAQTRPGAMIHQGSAGHPVREIIVHCSATRPEWMKDRSLAEKRAEIRRWHVEGNGWKNIGYHWLIDRDGSVTAGRGEHEIGSHVSGHNAGTIGICLIGGHGSAEGDLFARHFTKAQDLALRQLIAAISGRTGITKISGHNQYAAKACPGFNVPKWLKEA</sequence>
<dbReference type="Proteomes" id="UP001198571">
    <property type="component" value="Unassembled WGS sequence"/>
</dbReference>
<keyword evidence="5" id="KW-1185">Reference proteome</keyword>
<dbReference type="EMBL" id="JACDXX010000020">
    <property type="protein sequence ID" value="MCB5411765.1"/>
    <property type="molecule type" value="Genomic_DNA"/>
</dbReference>
<dbReference type="RefSeq" id="WP_226937216.1">
    <property type="nucleotide sequence ID" value="NZ_JACDXX010000020.1"/>
</dbReference>
<dbReference type="InterPro" id="IPR036365">
    <property type="entry name" value="PGBD-like_sf"/>
</dbReference>
<gene>
    <name evidence="4" type="ORF">H0485_17365</name>
</gene>
<comment type="caution">
    <text evidence="4">The sequence shown here is derived from an EMBL/GenBank/DDBJ whole genome shotgun (WGS) entry which is preliminary data.</text>
</comment>
<dbReference type="SUPFAM" id="SSF47090">
    <property type="entry name" value="PGBD-like"/>
    <property type="match status" value="1"/>
</dbReference>
<feature type="domain" description="Peptidoglycan recognition protein family" evidence="3">
    <location>
        <begin position="40"/>
        <end position="189"/>
    </location>
</feature>
<dbReference type="SUPFAM" id="SSF55846">
    <property type="entry name" value="N-acetylmuramoyl-L-alanine amidase-like"/>
    <property type="match status" value="1"/>
</dbReference>
<comment type="similarity">
    <text evidence="1">Belongs to the N-acetylmuramoyl-L-alanine amidase 2 family.</text>
</comment>
<protein>
    <submittedName>
        <fullName evidence="4">N-acetylmuramoyl-L-alanine amidase</fullName>
    </submittedName>
</protein>
<evidence type="ECO:0000256" key="1">
    <source>
        <dbReference type="ARBA" id="ARBA00007553"/>
    </source>
</evidence>
<dbReference type="Pfam" id="PF01510">
    <property type="entry name" value="Amidase_2"/>
    <property type="match status" value="1"/>
</dbReference>
<dbReference type="CDD" id="cd06583">
    <property type="entry name" value="PGRP"/>
    <property type="match status" value="1"/>
</dbReference>
<dbReference type="InterPro" id="IPR002502">
    <property type="entry name" value="Amidase_domain"/>
</dbReference>
<evidence type="ECO:0000313" key="5">
    <source>
        <dbReference type="Proteomes" id="UP001198571"/>
    </source>
</evidence>
<evidence type="ECO:0000259" key="3">
    <source>
        <dbReference type="SMART" id="SM00701"/>
    </source>
</evidence>
<dbReference type="Gene3D" id="3.40.80.10">
    <property type="entry name" value="Peptidoglycan recognition protein-like"/>
    <property type="match status" value="1"/>
</dbReference>